<keyword evidence="5" id="KW-0789">Thiol protease inhibitor</keyword>
<name>A0A8C5SHK8_LATLA</name>
<feature type="region of interest" description="Disordered" evidence="6">
    <location>
        <begin position="13"/>
        <end position="32"/>
    </location>
</feature>
<protein>
    <recommendedName>
        <fullName evidence="7">Cystatin domain-containing protein</fullName>
    </recommendedName>
</protein>
<evidence type="ECO:0000256" key="6">
    <source>
        <dbReference type="SAM" id="MobiDB-lite"/>
    </source>
</evidence>
<comment type="subcellular location">
    <subcellularLocation>
        <location evidence="1">Cytoplasm</location>
    </subcellularLocation>
</comment>
<evidence type="ECO:0000313" key="8">
    <source>
        <dbReference type="Ensembl" id="ENSLLTP00000016672.1"/>
    </source>
</evidence>
<reference evidence="8" key="1">
    <citation type="submission" date="2025-08" db="UniProtKB">
        <authorList>
            <consortium name="Ensembl"/>
        </authorList>
    </citation>
    <scope>IDENTIFICATION</scope>
</reference>
<evidence type="ECO:0000256" key="1">
    <source>
        <dbReference type="ARBA" id="ARBA00004496"/>
    </source>
</evidence>
<feature type="domain" description="Cystatin" evidence="7">
    <location>
        <begin position="38"/>
        <end position="103"/>
    </location>
</feature>
<keyword evidence="9" id="KW-1185">Reference proteome</keyword>
<dbReference type="PRINTS" id="PR00295">
    <property type="entry name" value="STEFINA"/>
</dbReference>
<dbReference type="Ensembl" id="ENSLLTT00000017304.1">
    <property type="protein sequence ID" value="ENSLLTP00000016672.1"/>
    <property type="gene ID" value="ENSLLTG00000012711.1"/>
</dbReference>
<dbReference type="InterPro" id="IPR046350">
    <property type="entry name" value="Cystatin_sf"/>
</dbReference>
<evidence type="ECO:0000256" key="4">
    <source>
        <dbReference type="ARBA" id="ARBA00022690"/>
    </source>
</evidence>
<dbReference type="SUPFAM" id="SSF54403">
    <property type="entry name" value="Cystatin/monellin"/>
    <property type="match status" value="1"/>
</dbReference>
<reference evidence="8" key="2">
    <citation type="submission" date="2025-09" db="UniProtKB">
        <authorList>
            <consortium name="Ensembl"/>
        </authorList>
    </citation>
    <scope>IDENTIFICATION</scope>
</reference>
<evidence type="ECO:0000259" key="7">
    <source>
        <dbReference type="Pfam" id="PF00031"/>
    </source>
</evidence>
<dbReference type="GeneTree" id="ENSGT00940000155717"/>
<dbReference type="GO" id="GO:0005829">
    <property type="term" value="C:cytosol"/>
    <property type="evidence" value="ECO:0007669"/>
    <property type="project" value="TreeGrafter"/>
</dbReference>
<dbReference type="Pfam" id="PF00031">
    <property type="entry name" value="Cystatin"/>
    <property type="match status" value="1"/>
</dbReference>
<evidence type="ECO:0000256" key="2">
    <source>
        <dbReference type="ARBA" id="ARBA00009403"/>
    </source>
</evidence>
<dbReference type="Proteomes" id="UP000694406">
    <property type="component" value="Unplaced"/>
</dbReference>
<organism evidence="8 9">
    <name type="scientific">Laticauda laticaudata</name>
    <name type="common">Blue-ringed sea krait</name>
    <name type="synonym">Blue-lipped sea krait</name>
    <dbReference type="NCBI Taxonomy" id="8630"/>
    <lineage>
        <taxon>Eukaryota</taxon>
        <taxon>Metazoa</taxon>
        <taxon>Chordata</taxon>
        <taxon>Craniata</taxon>
        <taxon>Vertebrata</taxon>
        <taxon>Euteleostomi</taxon>
        <taxon>Lepidosauria</taxon>
        <taxon>Squamata</taxon>
        <taxon>Bifurcata</taxon>
        <taxon>Unidentata</taxon>
        <taxon>Episquamata</taxon>
        <taxon>Toxicofera</taxon>
        <taxon>Serpentes</taxon>
        <taxon>Colubroidea</taxon>
        <taxon>Elapidae</taxon>
        <taxon>Laticaudinae</taxon>
        <taxon>Laticauda</taxon>
    </lineage>
</organism>
<dbReference type="AlphaFoldDB" id="A0A8C5SHK8"/>
<dbReference type="PANTHER" id="PTHR11414:SF20">
    <property type="entry name" value="CYSTATIN-A"/>
    <property type="match status" value="1"/>
</dbReference>
<keyword evidence="4" id="KW-0646">Protease inhibitor</keyword>
<sequence length="110" mass="12234">MGPKPCVQIPSLLCQGGPQKPDQGTPKARTPRVKGMLEVATNKRFATYEAILYCAQVVAGTNYFIKVQCGDREKDYVHLRIFQVLPVQGGQVELSSFQLDKTKADPITYF</sequence>
<evidence type="ECO:0000313" key="9">
    <source>
        <dbReference type="Proteomes" id="UP000694406"/>
    </source>
</evidence>
<comment type="similarity">
    <text evidence="2">Belongs to the cystatin family.</text>
</comment>
<evidence type="ECO:0000256" key="5">
    <source>
        <dbReference type="ARBA" id="ARBA00022704"/>
    </source>
</evidence>
<dbReference type="InterPro" id="IPR000010">
    <property type="entry name" value="Cystatin_dom"/>
</dbReference>
<dbReference type="GO" id="GO:0004869">
    <property type="term" value="F:cysteine-type endopeptidase inhibitor activity"/>
    <property type="evidence" value="ECO:0007669"/>
    <property type="project" value="UniProtKB-KW"/>
</dbReference>
<keyword evidence="3" id="KW-0963">Cytoplasm</keyword>
<dbReference type="PANTHER" id="PTHR11414">
    <property type="entry name" value="CYSTATIN FAMILY MEMBER"/>
    <property type="match status" value="1"/>
</dbReference>
<dbReference type="FunFam" id="3.10.450.10:FF:000001">
    <property type="entry name" value="Cystatin-A"/>
    <property type="match status" value="1"/>
</dbReference>
<proteinExistence type="inferred from homology"/>
<dbReference type="Gene3D" id="3.10.450.10">
    <property type="match status" value="1"/>
</dbReference>
<accession>A0A8C5SHK8</accession>
<evidence type="ECO:0000256" key="3">
    <source>
        <dbReference type="ARBA" id="ARBA00022490"/>
    </source>
</evidence>
<dbReference type="InterPro" id="IPR001713">
    <property type="entry name" value="Prot_inh_stefin"/>
</dbReference>